<keyword evidence="3" id="KW-1185">Reference proteome</keyword>
<feature type="transmembrane region" description="Helical" evidence="1">
    <location>
        <begin position="49"/>
        <end position="69"/>
    </location>
</feature>
<keyword evidence="1" id="KW-0812">Transmembrane</keyword>
<reference evidence="2 3" key="1">
    <citation type="journal article" date="2019" name="Int. J. Syst. Evol. Microbiol.">
        <title>The Global Catalogue of Microorganisms (GCM) 10K type strain sequencing project: providing services to taxonomists for standard genome sequencing and annotation.</title>
        <authorList>
            <consortium name="The Broad Institute Genomics Platform"/>
            <consortium name="The Broad Institute Genome Sequencing Center for Infectious Disease"/>
            <person name="Wu L."/>
            <person name="Ma J."/>
        </authorList>
    </citation>
    <scope>NUCLEOTIDE SEQUENCE [LARGE SCALE GENOMIC DNA]</scope>
    <source>
        <strain evidence="2 3">JCM 13023</strain>
    </source>
</reference>
<keyword evidence="1" id="KW-0472">Membrane</keyword>
<organism evidence="2 3">
    <name type="scientific">Prauserella halophila</name>
    <dbReference type="NCBI Taxonomy" id="185641"/>
    <lineage>
        <taxon>Bacteria</taxon>
        <taxon>Bacillati</taxon>
        <taxon>Actinomycetota</taxon>
        <taxon>Actinomycetes</taxon>
        <taxon>Pseudonocardiales</taxon>
        <taxon>Pseudonocardiaceae</taxon>
        <taxon>Prauserella</taxon>
    </lineage>
</organism>
<evidence type="ECO:0000313" key="3">
    <source>
        <dbReference type="Proteomes" id="UP001500653"/>
    </source>
</evidence>
<gene>
    <name evidence="2" type="ORF">GCM10009676_31520</name>
</gene>
<dbReference type="Proteomes" id="UP001500653">
    <property type="component" value="Unassembled WGS sequence"/>
</dbReference>
<evidence type="ECO:0008006" key="4">
    <source>
        <dbReference type="Google" id="ProtNLM"/>
    </source>
</evidence>
<proteinExistence type="predicted"/>
<accession>A0ABN1WB59</accession>
<comment type="caution">
    <text evidence="2">The sequence shown here is derived from an EMBL/GenBank/DDBJ whole genome shotgun (WGS) entry which is preliminary data.</text>
</comment>
<evidence type="ECO:0000313" key="2">
    <source>
        <dbReference type="EMBL" id="GAA1243558.1"/>
    </source>
</evidence>
<protein>
    <recommendedName>
        <fullName evidence="4">Gram-positive cocci surface proteins LPxTG domain-containing protein</fullName>
    </recommendedName>
</protein>
<name>A0ABN1WB59_9PSEU</name>
<evidence type="ECO:0000256" key="1">
    <source>
        <dbReference type="SAM" id="Phobius"/>
    </source>
</evidence>
<dbReference type="EMBL" id="BAAALN010000008">
    <property type="protein sequence ID" value="GAA1243558.1"/>
    <property type="molecule type" value="Genomic_DNA"/>
</dbReference>
<keyword evidence="1" id="KW-1133">Transmembrane helix</keyword>
<sequence length="75" mass="7855">MASISALVAPNSSAISRRNTVIRIEASVAAARRRIVGTMPPDSGLGSTALTLASIATVTATLVVLVVQIRRNRRK</sequence>